<reference evidence="11" key="2">
    <citation type="submission" date="2016-11" db="EMBL/GenBank/DDBJ databases">
        <authorList>
            <person name="Jaros S."/>
            <person name="Januszkiewicz K."/>
            <person name="Wedrychowicz H."/>
        </authorList>
    </citation>
    <scope>NUCLEOTIDE SEQUENCE [LARGE SCALE GENOMIC DNA]</scope>
    <source>
        <strain evidence="11">DSM 4029</strain>
    </source>
</reference>
<feature type="domain" description="Carbohydrate kinase FGGY C-terminal" evidence="8">
    <location>
        <begin position="252"/>
        <end position="448"/>
    </location>
</feature>
<keyword evidence="2" id="KW-0547">Nucleotide-binding</keyword>
<dbReference type="Pfam" id="PF02782">
    <property type="entry name" value="FGGY_C"/>
    <property type="match status" value="1"/>
</dbReference>
<evidence type="ECO:0000313" key="10">
    <source>
        <dbReference type="EMBL" id="SHG00669.1"/>
    </source>
</evidence>
<evidence type="ECO:0000313" key="12">
    <source>
        <dbReference type="Proteomes" id="UP000474718"/>
    </source>
</evidence>
<dbReference type="InterPro" id="IPR043129">
    <property type="entry name" value="ATPase_NBD"/>
</dbReference>
<keyword evidence="4" id="KW-0067">ATP-binding</keyword>
<evidence type="ECO:0000256" key="3">
    <source>
        <dbReference type="ARBA" id="ARBA00022777"/>
    </source>
</evidence>
<keyword evidence="3 10" id="KW-0418">Kinase</keyword>
<evidence type="ECO:0000259" key="8">
    <source>
        <dbReference type="Pfam" id="PF02782"/>
    </source>
</evidence>
<dbReference type="InterPro" id="IPR000577">
    <property type="entry name" value="Carb_kinase_FGGY"/>
</dbReference>
<evidence type="ECO:0000256" key="6">
    <source>
        <dbReference type="ARBA" id="ARBA00023277"/>
    </source>
</evidence>
<name>A0AAQ1RVP2_9FIRM</name>
<evidence type="ECO:0000256" key="5">
    <source>
        <dbReference type="ARBA" id="ARBA00022935"/>
    </source>
</evidence>
<evidence type="ECO:0000256" key="2">
    <source>
        <dbReference type="ARBA" id="ARBA00022741"/>
    </source>
</evidence>
<dbReference type="PANTHER" id="PTHR43435">
    <property type="entry name" value="RIBULOKINASE"/>
    <property type="match status" value="1"/>
</dbReference>
<dbReference type="PANTHER" id="PTHR43435:SF4">
    <property type="entry name" value="FGGY CARBOHYDRATE KINASE DOMAIN-CONTAINING PROTEIN"/>
    <property type="match status" value="1"/>
</dbReference>
<keyword evidence="5" id="KW-0054">Arabinose catabolism</keyword>
<reference evidence="10" key="1">
    <citation type="submission" date="2016-11" db="EMBL/GenBank/DDBJ databases">
        <authorList>
            <person name="Varghese N."/>
            <person name="Submissions S."/>
        </authorList>
    </citation>
    <scope>NUCLEOTIDE SEQUENCE</scope>
    <source>
        <strain evidence="10">DSM 4029</strain>
    </source>
</reference>
<comment type="caution">
    <text evidence="10">The sequence shown here is derived from an EMBL/GenBank/DDBJ whole genome shotgun (WGS) entry which is preliminary data.</text>
</comment>
<keyword evidence="6" id="KW-0119">Carbohydrate metabolism</keyword>
<organism evidence="10 11">
    <name type="scientific">Bittarella massiliensis</name>
    <name type="common">ex Durand et al. 2017</name>
    <dbReference type="NCBI Taxonomy" id="1720313"/>
    <lineage>
        <taxon>Bacteria</taxon>
        <taxon>Bacillati</taxon>
        <taxon>Bacillota</taxon>
        <taxon>Clostridia</taxon>
        <taxon>Eubacteriales</taxon>
        <taxon>Oscillospiraceae</taxon>
        <taxon>Bittarella (ex Durand et al. 2017)</taxon>
    </lineage>
</organism>
<dbReference type="RefSeq" id="WP_021659047.1">
    <property type="nucleotide sequence ID" value="NZ_FQVY01000002.1"/>
</dbReference>
<dbReference type="PIRSF" id="PIRSF000538">
    <property type="entry name" value="GlpK"/>
    <property type="match status" value="1"/>
</dbReference>
<feature type="domain" description="Carbohydrate kinase FGGY N-terminal" evidence="7">
    <location>
        <begin position="4"/>
        <end position="242"/>
    </location>
</feature>
<reference evidence="9 12" key="3">
    <citation type="journal article" date="2019" name="Nat. Med.">
        <title>A library of human gut bacterial isolates paired with longitudinal multiomics data enables mechanistic microbiome research.</title>
        <authorList>
            <person name="Poyet M."/>
            <person name="Groussin M."/>
            <person name="Gibbons S.M."/>
            <person name="Avila-Pacheco J."/>
            <person name="Jiang X."/>
            <person name="Kearney S.M."/>
            <person name="Perrotta A.R."/>
            <person name="Berdy B."/>
            <person name="Zhao S."/>
            <person name="Lieberman T.D."/>
            <person name="Swanson P.K."/>
            <person name="Smith M."/>
            <person name="Roesemann S."/>
            <person name="Alexander J.E."/>
            <person name="Rich S.A."/>
            <person name="Livny J."/>
            <person name="Vlamakis H."/>
            <person name="Clish C."/>
            <person name="Bullock K."/>
            <person name="Deik A."/>
            <person name="Scott J."/>
            <person name="Pierce K.A."/>
            <person name="Xavier R.J."/>
            <person name="Alm E.J."/>
        </authorList>
    </citation>
    <scope>NUCLEOTIDE SEQUENCE [LARGE SCALE GENOMIC DNA]</scope>
    <source>
        <strain evidence="9 12">BIOML-A2</strain>
    </source>
</reference>
<proteinExistence type="predicted"/>
<keyword evidence="12" id="KW-1185">Reference proteome</keyword>
<dbReference type="AlphaFoldDB" id="A0AAQ1RVP2"/>
<evidence type="ECO:0000256" key="4">
    <source>
        <dbReference type="ARBA" id="ARBA00022840"/>
    </source>
</evidence>
<dbReference type="EMBL" id="FQVY01000002">
    <property type="protein sequence ID" value="SHG00669.1"/>
    <property type="molecule type" value="Genomic_DNA"/>
</dbReference>
<dbReference type="InterPro" id="IPR018485">
    <property type="entry name" value="FGGY_C"/>
</dbReference>
<dbReference type="GO" id="GO:0008741">
    <property type="term" value="F:ribulokinase activity"/>
    <property type="evidence" value="ECO:0007669"/>
    <property type="project" value="InterPro"/>
</dbReference>
<dbReference type="GO" id="GO:0005737">
    <property type="term" value="C:cytoplasm"/>
    <property type="evidence" value="ECO:0007669"/>
    <property type="project" value="TreeGrafter"/>
</dbReference>
<dbReference type="GO" id="GO:0019569">
    <property type="term" value="P:L-arabinose catabolic process to D-xylulose 5-phosphate"/>
    <property type="evidence" value="ECO:0007669"/>
    <property type="project" value="InterPro"/>
</dbReference>
<keyword evidence="1" id="KW-0808">Transferase</keyword>
<dbReference type="Gene3D" id="3.30.420.40">
    <property type="match status" value="2"/>
</dbReference>
<dbReference type="GO" id="GO:0005524">
    <property type="term" value="F:ATP binding"/>
    <property type="evidence" value="ECO:0007669"/>
    <property type="project" value="UniProtKB-KW"/>
</dbReference>
<dbReference type="InterPro" id="IPR018484">
    <property type="entry name" value="FGGY_N"/>
</dbReference>
<protein>
    <submittedName>
        <fullName evidence="10">Ribulose kinase</fullName>
    </submittedName>
    <submittedName>
        <fullName evidence="9">Xylulose kinase</fullName>
    </submittedName>
</protein>
<dbReference type="InterPro" id="IPR005929">
    <property type="entry name" value="Ribulokinase"/>
</dbReference>
<dbReference type="Pfam" id="PF00370">
    <property type="entry name" value="FGGY_N"/>
    <property type="match status" value="1"/>
</dbReference>
<dbReference type="Proteomes" id="UP000474718">
    <property type="component" value="Unassembled WGS sequence"/>
</dbReference>
<evidence type="ECO:0000259" key="7">
    <source>
        <dbReference type="Pfam" id="PF00370"/>
    </source>
</evidence>
<dbReference type="GO" id="GO:0019150">
    <property type="term" value="F:D-ribulokinase activity"/>
    <property type="evidence" value="ECO:0007669"/>
    <property type="project" value="TreeGrafter"/>
</dbReference>
<dbReference type="SUPFAM" id="SSF53067">
    <property type="entry name" value="Actin-like ATPase domain"/>
    <property type="match status" value="2"/>
</dbReference>
<dbReference type="Proteomes" id="UP000184089">
    <property type="component" value="Unassembled WGS sequence"/>
</dbReference>
<accession>A0AAQ1RVP2</accession>
<dbReference type="EMBL" id="WWVX01000006">
    <property type="protein sequence ID" value="MZL69961.1"/>
    <property type="molecule type" value="Genomic_DNA"/>
</dbReference>
<evidence type="ECO:0000313" key="9">
    <source>
        <dbReference type="EMBL" id="MZL69961.1"/>
    </source>
</evidence>
<evidence type="ECO:0000313" key="11">
    <source>
        <dbReference type="Proteomes" id="UP000184089"/>
    </source>
</evidence>
<dbReference type="CDD" id="cd07781">
    <property type="entry name" value="ASKHA_NBD_FGGY_L-RBK"/>
    <property type="match status" value="1"/>
</dbReference>
<gene>
    <name evidence="9" type="ORF">GT747_09375</name>
    <name evidence="10" type="ORF">SAMN05444424_1124</name>
</gene>
<evidence type="ECO:0000256" key="1">
    <source>
        <dbReference type="ARBA" id="ARBA00022679"/>
    </source>
</evidence>
<sequence length="508" mass="55589">MKQYVMGIDGGTGGMRVGIYDLQGDPACFASTPYPTAHLHPGWADQAPADWWRALVQSVGEALQKSGISPRQIAALGVDTTNCSVLLCQRDGTPVRDCLIWMDVRSAPQAERIRALTGENLSPEWMPSKLLWLKENEPEHYEGAQVFCEYQDWMTYRLTGLWSINVNCSCNWGYDARLGDFHRDFYRAIGLADALDKFPDERVFRVGQPIGGLTEEAAAQLGLCPGTLVCQGGIDASIGILGMGACRPGQVALITGSSNLAMVLTPDPPPFGEATVNAGPDNLIEGYYTAYRGQVSSGSILKWFIGEFCKDLSARCEESGESVYALLDREAEGLPIGSGGLIALDYWQGNQHPYLDGNVRGLVYGFSLHHTRAHLYRALLEGIAYGTENLLCQLRENSFAVERLHISGGTAQSDLFLQIHADISNVEILVPRDKQASCLGSAICAAVGLGAYPDLPTASEAMVVMEKRILPDPARHARYQAFFEQYRKLYPQLKDWMHDTTALAADGQ</sequence>